<proteinExistence type="predicted"/>
<feature type="transmembrane region" description="Helical" evidence="1">
    <location>
        <begin position="56"/>
        <end position="77"/>
    </location>
</feature>
<dbReference type="EMBL" id="KZ613520">
    <property type="protein sequence ID" value="PMD14695.1"/>
    <property type="molecule type" value="Genomic_DNA"/>
</dbReference>
<dbReference type="Proteomes" id="UP000235672">
    <property type="component" value="Unassembled WGS sequence"/>
</dbReference>
<keyword evidence="1" id="KW-0472">Membrane</keyword>
<dbReference type="AlphaFoldDB" id="A0A2J6PKY7"/>
<accession>A0A2J6PKY7</accession>
<keyword evidence="1" id="KW-0812">Transmembrane</keyword>
<evidence type="ECO:0000313" key="2">
    <source>
        <dbReference type="EMBL" id="PMD14695.1"/>
    </source>
</evidence>
<evidence type="ECO:0000256" key="1">
    <source>
        <dbReference type="SAM" id="Phobius"/>
    </source>
</evidence>
<organism evidence="2 3">
    <name type="scientific">Hyaloscypha hepaticicola</name>
    <dbReference type="NCBI Taxonomy" id="2082293"/>
    <lineage>
        <taxon>Eukaryota</taxon>
        <taxon>Fungi</taxon>
        <taxon>Dikarya</taxon>
        <taxon>Ascomycota</taxon>
        <taxon>Pezizomycotina</taxon>
        <taxon>Leotiomycetes</taxon>
        <taxon>Helotiales</taxon>
        <taxon>Hyaloscyphaceae</taxon>
        <taxon>Hyaloscypha</taxon>
    </lineage>
</organism>
<feature type="transmembrane region" description="Helical" evidence="1">
    <location>
        <begin position="166"/>
        <end position="186"/>
    </location>
</feature>
<evidence type="ECO:0000313" key="3">
    <source>
        <dbReference type="Proteomes" id="UP000235672"/>
    </source>
</evidence>
<keyword evidence="3" id="KW-1185">Reference proteome</keyword>
<reference evidence="2 3" key="1">
    <citation type="submission" date="2016-05" db="EMBL/GenBank/DDBJ databases">
        <title>A degradative enzymes factory behind the ericoid mycorrhizal symbiosis.</title>
        <authorList>
            <consortium name="DOE Joint Genome Institute"/>
            <person name="Martino E."/>
            <person name="Morin E."/>
            <person name="Grelet G."/>
            <person name="Kuo A."/>
            <person name="Kohler A."/>
            <person name="Daghino S."/>
            <person name="Barry K."/>
            <person name="Choi C."/>
            <person name="Cichocki N."/>
            <person name="Clum A."/>
            <person name="Copeland A."/>
            <person name="Hainaut M."/>
            <person name="Haridas S."/>
            <person name="Labutti K."/>
            <person name="Lindquist E."/>
            <person name="Lipzen A."/>
            <person name="Khouja H.-R."/>
            <person name="Murat C."/>
            <person name="Ohm R."/>
            <person name="Olson A."/>
            <person name="Spatafora J."/>
            <person name="Veneault-Fourrey C."/>
            <person name="Henrissat B."/>
            <person name="Grigoriev I."/>
            <person name="Martin F."/>
            <person name="Perotto S."/>
        </authorList>
    </citation>
    <scope>NUCLEOTIDE SEQUENCE [LARGE SCALE GENOMIC DNA]</scope>
    <source>
        <strain evidence="2 3">UAMH 7357</strain>
    </source>
</reference>
<gene>
    <name evidence="2" type="ORF">NA56DRAFT_370063</name>
</gene>
<sequence length="191" mass="21508">MAASTVAPQEFINYCERPSSLVLLAKGLLRWKLYETLSAYVVRTLNKIPEGRPFDLIFVLIVTIVWTSIGSLSPAGLANKRTSIPYFETTSRSNTPSGIASEQSRIQLRRFRCMASVRQAIHLSWHPALLDFLLSSFLYAVVIAAFTFVIWALNRIEGPRRDSSHPQIAAVLIIYFCLMVVVGKLADWLVY</sequence>
<name>A0A2J6PKY7_9HELO</name>
<protein>
    <submittedName>
        <fullName evidence="2">Uncharacterized protein</fullName>
    </submittedName>
</protein>
<feature type="transmembrane region" description="Helical" evidence="1">
    <location>
        <begin position="132"/>
        <end position="154"/>
    </location>
</feature>
<keyword evidence="1" id="KW-1133">Transmembrane helix</keyword>